<gene>
    <name evidence="2" type="ORF">H9810_04620</name>
</gene>
<dbReference type="InterPro" id="IPR029039">
    <property type="entry name" value="Flavoprotein-like_sf"/>
</dbReference>
<dbReference type="Proteomes" id="UP000824031">
    <property type="component" value="Unassembled WGS sequence"/>
</dbReference>
<organism evidence="2 3">
    <name type="scientific">Candidatus Gemmiger excrementavium</name>
    <dbReference type="NCBI Taxonomy" id="2838608"/>
    <lineage>
        <taxon>Bacteria</taxon>
        <taxon>Bacillati</taxon>
        <taxon>Bacillota</taxon>
        <taxon>Clostridia</taxon>
        <taxon>Eubacteriales</taxon>
        <taxon>Gemmiger</taxon>
    </lineage>
</organism>
<dbReference type="SUPFAM" id="SSF52218">
    <property type="entry name" value="Flavoproteins"/>
    <property type="match status" value="1"/>
</dbReference>
<evidence type="ECO:0000313" key="2">
    <source>
        <dbReference type="EMBL" id="HIZ47984.1"/>
    </source>
</evidence>
<comment type="caution">
    <text evidence="2">The sequence shown here is derived from an EMBL/GenBank/DDBJ whole genome shotgun (WGS) entry which is preliminary data.</text>
</comment>
<dbReference type="EMBL" id="DXBO01000065">
    <property type="protein sequence ID" value="HIZ47984.1"/>
    <property type="molecule type" value="Genomic_DNA"/>
</dbReference>
<dbReference type="InterPro" id="IPR026816">
    <property type="entry name" value="Flavodoxin_dom"/>
</dbReference>
<dbReference type="GO" id="GO:0070819">
    <property type="term" value="F:menaquinone-dependent protoporphyrinogen oxidase activity"/>
    <property type="evidence" value="ECO:0007669"/>
    <property type="project" value="TreeGrafter"/>
</dbReference>
<dbReference type="GO" id="GO:0010181">
    <property type="term" value="F:FMN binding"/>
    <property type="evidence" value="ECO:0007669"/>
    <property type="project" value="TreeGrafter"/>
</dbReference>
<sequence length="150" mass="16004">MRAAICYYSQHHGNTRKVAEAIAREGGVDLIDIATAGDVRLDGYDCVGFASGIYGFEVHPSVTAFARRYLPRGKAVFFLYTYGGAKGSGTKTLAQVAAEKDAPVLGEFGCPGYNTFGPFKLVGGTGKGRPNADDLARAREFYRSLAAQIP</sequence>
<dbReference type="Gene3D" id="3.40.50.360">
    <property type="match status" value="1"/>
</dbReference>
<reference evidence="2" key="2">
    <citation type="submission" date="2021-04" db="EMBL/GenBank/DDBJ databases">
        <authorList>
            <person name="Gilroy R."/>
        </authorList>
    </citation>
    <scope>NUCLEOTIDE SEQUENCE</scope>
    <source>
        <strain evidence="2">3436</strain>
    </source>
</reference>
<reference evidence="2" key="1">
    <citation type="journal article" date="2021" name="PeerJ">
        <title>Extensive microbial diversity within the chicken gut microbiome revealed by metagenomics and culture.</title>
        <authorList>
            <person name="Gilroy R."/>
            <person name="Ravi A."/>
            <person name="Getino M."/>
            <person name="Pursley I."/>
            <person name="Horton D.L."/>
            <person name="Alikhan N.F."/>
            <person name="Baker D."/>
            <person name="Gharbi K."/>
            <person name="Hall N."/>
            <person name="Watson M."/>
            <person name="Adriaenssens E.M."/>
            <person name="Foster-Nyarko E."/>
            <person name="Jarju S."/>
            <person name="Secka A."/>
            <person name="Antonio M."/>
            <person name="Oren A."/>
            <person name="Chaudhuri R.R."/>
            <person name="La Ragione R."/>
            <person name="Hildebrand F."/>
            <person name="Pallen M.J."/>
        </authorList>
    </citation>
    <scope>NUCLEOTIDE SEQUENCE</scope>
    <source>
        <strain evidence="2">3436</strain>
    </source>
</reference>
<dbReference type="GO" id="GO:0006783">
    <property type="term" value="P:heme biosynthetic process"/>
    <property type="evidence" value="ECO:0007669"/>
    <property type="project" value="TreeGrafter"/>
</dbReference>
<feature type="domain" description="Flavodoxin" evidence="1">
    <location>
        <begin position="7"/>
        <end position="83"/>
    </location>
</feature>
<dbReference type="InterPro" id="IPR052200">
    <property type="entry name" value="Protoporphyrinogen_IX_DH"/>
</dbReference>
<dbReference type="PANTHER" id="PTHR38030">
    <property type="entry name" value="PROTOPORPHYRINOGEN IX DEHYDROGENASE [MENAQUINONE]"/>
    <property type="match status" value="1"/>
</dbReference>
<dbReference type="Pfam" id="PF12724">
    <property type="entry name" value="Flavodoxin_5"/>
    <property type="match status" value="1"/>
</dbReference>
<dbReference type="AlphaFoldDB" id="A0A9D2F1W2"/>
<accession>A0A9D2F1W2</accession>
<proteinExistence type="predicted"/>
<name>A0A9D2F1W2_9FIRM</name>
<protein>
    <submittedName>
        <fullName evidence="2">Flavodoxin family protein</fullName>
    </submittedName>
</protein>
<dbReference type="PANTHER" id="PTHR38030:SF2">
    <property type="entry name" value="PROTOPORPHYRINOGEN IX DEHYDROGENASE [QUINONE]"/>
    <property type="match status" value="1"/>
</dbReference>
<evidence type="ECO:0000259" key="1">
    <source>
        <dbReference type="Pfam" id="PF12724"/>
    </source>
</evidence>
<evidence type="ECO:0000313" key="3">
    <source>
        <dbReference type="Proteomes" id="UP000824031"/>
    </source>
</evidence>